<dbReference type="PIRSF" id="PIRSF016578">
    <property type="entry name" value="HsaA"/>
    <property type="match status" value="1"/>
</dbReference>
<evidence type="ECO:0000313" key="5">
    <source>
        <dbReference type="EMBL" id="RHW23469.1"/>
    </source>
</evidence>
<dbReference type="PANTHER" id="PTHR48083">
    <property type="entry name" value="MEDIUM-CHAIN SPECIFIC ACYL-COA DEHYDROGENASE, MITOCHONDRIAL-RELATED"/>
    <property type="match status" value="1"/>
</dbReference>
<comment type="similarity">
    <text evidence="2">Belongs to the HpaH/HsaA monooxygenase family.</text>
</comment>
<dbReference type="Pfam" id="PF02771">
    <property type="entry name" value="Acyl-CoA_dh_N"/>
    <property type="match status" value="1"/>
</dbReference>
<protein>
    <submittedName>
        <fullName evidence="5">Flavin-dependent monooxygenase</fullName>
    </submittedName>
</protein>
<proteinExistence type="inferred from homology"/>
<dbReference type="OrthoDB" id="3404950at2"/>
<evidence type="ECO:0000259" key="4">
    <source>
        <dbReference type="Pfam" id="PF08028"/>
    </source>
</evidence>
<dbReference type="SUPFAM" id="SSF56645">
    <property type="entry name" value="Acyl-CoA dehydrogenase NM domain-like"/>
    <property type="match status" value="1"/>
</dbReference>
<keyword evidence="6" id="KW-1185">Reference proteome</keyword>
<dbReference type="GO" id="GO:0005737">
    <property type="term" value="C:cytoplasm"/>
    <property type="evidence" value="ECO:0007669"/>
    <property type="project" value="TreeGrafter"/>
</dbReference>
<dbReference type="InterPro" id="IPR054617">
    <property type="entry name" value="HsaA"/>
</dbReference>
<dbReference type="Pfam" id="PF08028">
    <property type="entry name" value="Acyl-CoA_dh_2"/>
    <property type="match status" value="1"/>
</dbReference>
<dbReference type="Proteomes" id="UP000283644">
    <property type="component" value="Unassembled WGS sequence"/>
</dbReference>
<evidence type="ECO:0000313" key="6">
    <source>
        <dbReference type="Proteomes" id="UP000283644"/>
    </source>
</evidence>
<dbReference type="InterPro" id="IPR009100">
    <property type="entry name" value="AcylCoA_DH/oxidase_NM_dom_sf"/>
</dbReference>
<sequence>MNTDVLDAVRPLLSTIAARSGVADENRMLPAETIEELVGAGVLGMLRPKRYGGGEAHPREFFDVVRALAGVCGSTGWVASVLGVHPWHVALFPELAQDDVFGSDLDTVICSAYAPVGRLEAVDGGYRLSGHWSFSSGADHAAWALLGGVLPGTDGTPRHVTALVPRADFRVRDVWDVVGLRGTGSNDVHVDDAHVPAHRVLAHEEQRALRGPGQAVNPGPLYRLPFASVFTSAVTAPVLGAVSGCLDSWLAHMRERVRVSPSGRFADDPFAQVAVARAASEVDAACLQMDRNLDELHRCAVAQEEIPLELRVRTRRDQVLGTERALRAVDLLFKTAGGNSLHRGNPIERAWRDAHAGSVHVANDVDRALAGYGRLAFGLPVEDALI</sequence>
<comment type="caution">
    <text evidence="5">The sequence shown here is derived from an EMBL/GenBank/DDBJ whole genome shotgun (WGS) entry which is preliminary data.</text>
</comment>
<dbReference type="GO" id="GO:0003995">
    <property type="term" value="F:acyl-CoA dehydrogenase activity"/>
    <property type="evidence" value="ECO:0007669"/>
    <property type="project" value="TreeGrafter"/>
</dbReference>
<accession>A0A417XSM6</accession>
<dbReference type="InterPro" id="IPR037069">
    <property type="entry name" value="AcylCoA_DH/ox_N_sf"/>
</dbReference>
<dbReference type="GO" id="GO:0033539">
    <property type="term" value="P:fatty acid beta-oxidation using acyl-CoA dehydrogenase"/>
    <property type="evidence" value="ECO:0007669"/>
    <property type="project" value="TreeGrafter"/>
</dbReference>
<dbReference type="InterPro" id="IPR050741">
    <property type="entry name" value="Acyl-CoA_dehydrogenase"/>
</dbReference>
<dbReference type="RefSeq" id="WP_118928879.1">
    <property type="nucleotide sequence ID" value="NZ_QXGH01000046.1"/>
</dbReference>
<feature type="domain" description="Acyl-CoA dehydrogenase/oxidase N-terminal" evidence="3">
    <location>
        <begin position="16"/>
        <end position="81"/>
    </location>
</feature>
<dbReference type="InterPro" id="IPR013107">
    <property type="entry name" value="Acyl-CoA_DH_C"/>
</dbReference>
<evidence type="ECO:0000256" key="2">
    <source>
        <dbReference type="ARBA" id="ARBA00049661"/>
    </source>
</evidence>
<dbReference type="InterPro" id="IPR013786">
    <property type="entry name" value="AcylCoA_DH/ox_N"/>
</dbReference>
<evidence type="ECO:0000259" key="3">
    <source>
        <dbReference type="Pfam" id="PF02771"/>
    </source>
</evidence>
<dbReference type="InterPro" id="IPR036250">
    <property type="entry name" value="AcylCo_DH-like_C"/>
</dbReference>
<dbReference type="InterPro" id="IPR046373">
    <property type="entry name" value="Acyl-CoA_Oxase/DH_mid-dom_sf"/>
</dbReference>
<organism evidence="5 6">
    <name type="scientific">Nocardioides immobilis</name>
    <dbReference type="NCBI Taxonomy" id="2049295"/>
    <lineage>
        <taxon>Bacteria</taxon>
        <taxon>Bacillati</taxon>
        <taxon>Actinomycetota</taxon>
        <taxon>Actinomycetes</taxon>
        <taxon>Propionibacteriales</taxon>
        <taxon>Nocardioidaceae</taxon>
        <taxon>Nocardioides</taxon>
    </lineage>
</organism>
<dbReference type="GO" id="GO:0050660">
    <property type="term" value="F:flavin adenine dinucleotide binding"/>
    <property type="evidence" value="ECO:0007669"/>
    <property type="project" value="InterPro"/>
</dbReference>
<name>A0A417XSM6_9ACTN</name>
<dbReference type="Gene3D" id="1.20.140.10">
    <property type="entry name" value="Butyryl-CoA Dehydrogenase, subunit A, domain 3"/>
    <property type="match status" value="1"/>
</dbReference>
<keyword evidence="1" id="KW-0560">Oxidoreductase</keyword>
<dbReference type="Gene3D" id="1.10.540.10">
    <property type="entry name" value="Acyl-CoA dehydrogenase/oxidase, N-terminal domain"/>
    <property type="match status" value="1"/>
</dbReference>
<reference evidence="5 6" key="1">
    <citation type="submission" date="2018-09" db="EMBL/GenBank/DDBJ databases">
        <title>Genome sequencing of Nocardioides immobilis CCTCC AB 2017083 for comparison to Nocardioides silvaticus.</title>
        <authorList>
            <person name="Li C."/>
            <person name="Wang G."/>
        </authorList>
    </citation>
    <scope>NUCLEOTIDE SEQUENCE [LARGE SCALE GENOMIC DNA]</scope>
    <source>
        <strain evidence="5 6">CCTCC AB 2017083</strain>
    </source>
</reference>
<dbReference type="AlphaFoldDB" id="A0A417XSM6"/>
<keyword evidence="5" id="KW-0503">Monooxygenase</keyword>
<dbReference type="Gene3D" id="2.40.110.10">
    <property type="entry name" value="Butyryl-CoA Dehydrogenase, subunit A, domain 2"/>
    <property type="match status" value="1"/>
</dbReference>
<dbReference type="EMBL" id="QXGH01000046">
    <property type="protein sequence ID" value="RHW23469.1"/>
    <property type="molecule type" value="Genomic_DNA"/>
</dbReference>
<evidence type="ECO:0000256" key="1">
    <source>
        <dbReference type="ARBA" id="ARBA00023002"/>
    </source>
</evidence>
<gene>
    <name evidence="5" type="ORF">D0Z08_29590</name>
</gene>
<dbReference type="NCBIfam" id="NF045629">
    <property type="entry name" value="monooxsub_HsaA"/>
    <property type="match status" value="1"/>
</dbReference>
<dbReference type="GO" id="GO:0016712">
    <property type="term" value="F:oxidoreductase activity, acting on paired donors, with incorporation or reduction of molecular oxygen, reduced flavin or flavoprotein as one donor, and incorporation of one atom of oxygen"/>
    <property type="evidence" value="ECO:0007669"/>
    <property type="project" value="TreeGrafter"/>
</dbReference>
<dbReference type="SUPFAM" id="SSF47203">
    <property type="entry name" value="Acyl-CoA dehydrogenase C-terminal domain-like"/>
    <property type="match status" value="1"/>
</dbReference>
<feature type="domain" description="Acyl-CoA dehydrogenase C-terminal" evidence="4">
    <location>
        <begin position="235"/>
        <end position="363"/>
    </location>
</feature>
<dbReference type="PANTHER" id="PTHR48083:SF19">
    <property type="entry name" value="FLAVIN-DEPENDENT MONOOXYGENASE, OXYGENASE SUBUNIT HSAA"/>
    <property type="match status" value="1"/>
</dbReference>